<accession>A0A383R9M0</accession>
<gene>
    <name evidence="1" type="ORF">PBLR_12052</name>
</gene>
<dbReference type="Pfam" id="PF00300">
    <property type="entry name" value="His_Phos_1"/>
    <property type="match status" value="1"/>
</dbReference>
<evidence type="ECO:0000313" key="2">
    <source>
        <dbReference type="Proteomes" id="UP000304148"/>
    </source>
</evidence>
<reference evidence="2" key="1">
    <citation type="submission" date="2018-08" db="EMBL/GenBank/DDBJ databases">
        <authorList>
            <person name="Chevrot R."/>
        </authorList>
    </citation>
    <scope>NUCLEOTIDE SEQUENCE [LARGE SCALE GENOMIC DNA]</scope>
</reference>
<dbReference type="Proteomes" id="UP000304148">
    <property type="component" value="Chromosome"/>
</dbReference>
<dbReference type="SUPFAM" id="SSF53254">
    <property type="entry name" value="Phosphoglycerate mutase-like"/>
    <property type="match status" value="1"/>
</dbReference>
<dbReference type="InterPro" id="IPR013078">
    <property type="entry name" value="His_Pase_superF_clade-1"/>
</dbReference>
<proteinExistence type="predicted"/>
<sequence length="219" mass="25068">MFKKITISVLLQMFIFFFLVSVSHTVALSLNEEQVEDSLLRKLQDGGYILYIRHGETTGQDKPNLSFNDCSTQKNLNEIGMKHAKALRTVFEKLKIPVEYPVLTSPYCRTRDTAEISFGKQNMALNENLAYIYYLDDGQLDDEQKKIKANIIQMLETQPRHGTNKVIVGHSYPFHESINGEIPNVGTVVLKPKGQGNGFEFVTLIQLEDWIRWSVDNRP</sequence>
<evidence type="ECO:0000313" key="1">
    <source>
        <dbReference type="EMBL" id="SYX83630.1"/>
    </source>
</evidence>
<name>A0A383R9M0_PAEAL</name>
<dbReference type="AlphaFoldDB" id="A0A383R9M0"/>
<organism evidence="1 2">
    <name type="scientific">Paenibacillus alvei</name>
    <name type="common">Bacillus alvei</name>
    <dbReference type="NCBI Taxonomy" id="44250"/>
    <lineage>
        <taxon>Bacteria</taxon>
        <taxon>Bacillati</taxon>
        <taxon>Bacillota</taxon>
        <taxon>Bacilli</taxon>
        <taxon>Bacillales</taxon>
        <taxon>Paenibacillaceae</taxon>
        <taxon>Paenibacillus</taxon>
    </lineage>
</organism>
<dbReference type="CDD" id="cd07040">
    <property type="entry name" value="HP"/>
    <property type="match status" value="1"/>
</dbReference>
<protein>
    <recommendedName>
        <fullName evidence="3">Histidine phosphatase family protein</fullName>
    </recommendedName>
</protein>
<dbReference type="InterPro" id="IPR029033">
    <property type="entry name" value="His_PPase_superfam"/>
</dbReference>
<dbReference type="RefSeq" id="WP_138185685.1">
    <property type="nucleotide sequence ID" value="NZ_LS992241.1"/>
</dbReference>
<dbReference type="Gene3D" id="3.40.50.1240">
    <property type="entry name" value="Phosphoglycerate mutase-like"/>
    <property type="match status" value="1"/>
</dbReference>
<dbReference type="EMBL" id="LS992241">
    <property type="protein sequence ID" value="SYX83630.1"/>
    <property type="molecule type" value="Genomic_DNA"/>
</dbReference>
<evidence type="ECO:0008006" key="3">
    <source>
        <dbReference type="Google" id="ProtNLM"/>
    </source>
</evidence>